<comment type="caution">
    <text evidence="2">The sequence shown here is derived from an EMBL/GenBank/DDBJ whole genome shotgun (WGS) entry which is preliminary data.</text>
</comment>
<keyword evidence="2" id="KW-0436">Ligase</keyword>
<name>A0A5A5RB37_MICAE</name>
<protein>
    <submittedName>
        <fullName evidence="2">D-alanine-poly(Phosphoribitol) ligase subunit 2</fullName>
        <ecNumber evidence="2">6.1.1.13</ecNumber>
    </submittedName>
</protein>
<dbReference type="SUPFAM" id="SSF47336">
    <property type="entry name" value="ACP-like"/>
    <property type="match status" value="1"/>
</dbReference>
<dbReference type="PROSITE" id="PS50075">
    <property type="entry name" value="CARRIER"/>
    <property type="match status" value="1"/>
</dbReference>
<dbReference type="EMBL" id="BHVO01000078">
    <property type="protein sequence ID" value="GCA72009.1"/>
    <property type="molecule type" value="Genomic_DNA"/>
</dbReference>
<organism evidence="2 3">
    <name type="scientific">Microcystis aeruginosa NIES-2519</name>
    <dbReference type="NCBI Taxonomy" id="2303981"/>
    <lineage>
        <taxon>Bacteria</taxon>
        <taxon>Bacillati</taxon>
        <taxon>Cyanobacteriota</taxon>
        <taxon>Cyanophyceae</taxon>
        <taxon>Oscillatoriophycideae</taxon>
        <taxon>Chroococcales</taxon>
        <taxon>Microcystaceae</taxon>
        <taxon>Microcystis</taxon>
    </lineage>
</organism>
<dbReference type="Pfam" id="PF00550">
    <property type="entry name" value="PP-binding"/>
    <property type="match status" value="1"/>
</dbReference>
<dbReference type="GO" id="GO:0016874">
    <property type="term" value="F:ligase activity"/>
    <property type="evidence" value="ECO:0007669"/>
    <property type="project" value="UniProtKB-KW"/>
</dbReference>
<dbReference type="Proteomes" id="UP000323569">
    <property type="component" value="Unassembled WGS sequence"/>
</dbReference>
<accession>A0A5A5RB37</accession>
<feature type="domain" description="Carrier" evidence="1">
    <location>
        <begin position="6"/>
        <end position="85"/>
    </location>
</feature>
<evidence type="ECO:0000313" key="3">
    <source>
        <dbReference type="Proteomes" id="UP000323569"/>
    </source>
</evidence>
<dbReference type="AlphaFoldDB" id="A0A5A5RB37"/>
<dbReference type="InterPro" id="IPR036736">
    <property type="entry name" value="ACP-like_sf"/>
</dbReference>
<proteinExistence type="predicted"/>
<dbReference type="InterPro" id="IPR009081">
    <property type="entry name" value="PP-bd_ACP"/>
</dbReference>
<dbReference type="Gene3D" id="1.10.1200.10">
    <property type="entry name" value="ACP-like"/>
    <property type="match status" value="1"/>
</dbReference>
<evidence type="ECO:0000313" key="2">
    <source>
        <dbReference type="EMBL" id="GCA72009.1"/>
    </source>
</evidence>
<evidence type="ECO:0000259" key="1">
    <source>
        <dbReference type="PROSITE" id="PS50075"/>
    </source>
</evidence>
<dbReference type="EC" id="6.1.1.13" evidence="2"/>
<dbReference type="RefSeq" id="WP_149979542.1">
    <property type="nucleotide sequence ID" value="NZ_BHVO01000078.1"/>
</dbReference>
<gene>
    <name evidence="2" type="primary">dltC</name>
    <name evidence="2" type="ORF">MiYa_03556</name>
</gene>
<sequence length="86" mass="9854">MTLVAQDIEQKIKAHITEQFMYDKPEVIINDDLQLVEQGIIDSVGIFQMIGFLEETFGIVFNPDEILLENFETIKAISDFVKAKFS</sequence>
<reference evidence="2 3" key="1">
    <citation type="submission" date="2018-09" db="EMBL/GenBank/DDBJ databases">
        <title>Evolutionary history of phycoerythrin pigmentation in the water bloom-forming cyanobacterium Microcystis aeruginosa.</title>
        <authorList>
            <person name="Tanabe Y."/>
            <person name="Tanabe Y."/>
            <person name="Yamaguchi H."/>
        </authorList>
    </citation>
    <scope>NUCLEOTIDE SEQUENCE [LARGE SCALE GENOMIC DNA]</scope>
    <source>
        <strain evidence="2 3">NIES-2519</strain>
    </source>
</reference>